<dbReference type="PANTHER" id="PTHR33625">
    <property type="entry name" value="OS08G0179900 PROTEIN"/>
    <property type="match status" value="1"/>
</dbReference>
<organism evidence="2 3">
    <name type="scientific">Musa troglodytarum</name>
    <name type="common">fe'i banana</name>
    <dbReference type="NCBI Taxonomy" id="320322"/>
    <lineage>
        <taxon>Eukaryota</taxon>
        <taxon>Viridiplantae</taxon>
        <taxon>Streptophyta</taxon>
        <taxon>Embryophyta</taxon>
        <taxon>Tracheophyta</taxon>
        <taxon>Spermatophyta</taxon>
        <taxon>Magnoliopsida</taxon>
        <taxon>Liliopsida</taxon>
        <taxon>Zingiberales</taxon>
        <taxon>Musaceae</taxon>
        <taxon>Musa</taxon>
    </lineage>
</organism>
<keyword evidence="3" id="KW-1185">Reference proteome</keyword>
<protein>
    <submittedName>
        <fullName evidence="2">Uncharacterized protein</fullName>
    </submittedName>
</protein>
<evidence type="ECO:0000313" key="3">
    <source>
        <dbReference type="Proteomes" id="UP001055439"/>
    </source>
</evidence>
<accession>A0A9E7KC24</accession>
<name>A0A9E7KC24_9LILI</name>
<dbReference type="PANTHER" id="PTHR33625:SF4">
    <property type="entry name" value="OS08G0179900 PROTEIN"/>
    <property type="match status" value="1"/>
</dbReference>
<dbReference type="AlphaFoldDB" id="A0A9E7KC24"/>
<keyword evidence="1" id="KW-0812">Transmembrane</keyword>
<evidence type="ECO:0000256" key="1">
    <source>
        <dbReference type="SAM" id="Phobius"/>
    </source>
</evidence>
<dbReference type="Proteomes" id="UP001055439">
    <property type="component" value="Chromosome 6"/>
</dbReference>
<keyword evidence="1" id="KW-0472">Membrane</keyword>
<reference evidence="2" key="1">
    <citation type="submission" date="2022-05" db="EMBL/GenBank/DDBJ databases">
        <title>The Musa troglodytarum L. genome provides insights into the mechanism of non-climacteric behaviour and enrichment of carotenoids.</title>
        <authorList>
            <person name="Wang J."/>
        </authorList>
    </citation>
    <scope>NUCLEOTIDE SEQUENCE</scope>
    <source>
        <tissue evidence="2">Leaf</tissue>
    </source>
</reference>
<sequence>MTRLVARNTREMITVLDCKTTSVRLPLRTGNQVLEMGAVRALRTASKAISLINYRRGVPSNIAAVVSPANKQGLSIALHEEAVGDRLRIAATPSFQEVIAATSDLKAAIQTFNEESETQDLALRKRPRDAHLRNSAVIQALSLLPKLPAAQEVVASIASDKSFWDAVLNNKQFKEFCDTHLKTAKTPGVDDLEVPVVMNLETSSENSGTGLLVLLQDTKMKLSEMMSSLFHLVKNFLGTSTESCSSAVTKTTTAIYNDDHTIRASFVALAVATIFVVLFKRLQP</sequence>
<proteinExistence type="predicted"/>
<keyword evidence="1" id="KW-1133">Transmembrane helix</keyword>
<dbReference type="OrthoDB" id="659599at2759"/>
<feature type="transmembrane region" description="Helical" evidence="1">
    <location>
        <begin position="262"/>
        <end position="279"/>
    </location>
</feature>
<gene>
    <name evidence="2" type="ORF">MUK42_37675</name>
</gene>
<dbReference type="EMBL" id="CP097508">
    <property type="protein sequence ID" value="URE11614.1"/>
    <property type="molecule type" value="Genomic_DNA"/>
</dbReference>
<evidence type="ECO:0000313" key="2">
    <source>
        <dbReference type="EMBL" id="URE11614.1"/>
    </source>
</evidence>